<name>S8BIB8_PENO1</name>
<sequence>MKGRARSDRQECSGREKEERRGEEEDGGGRRAGGESSSDQKSREEGRVRGREAERGKKRFHGGAFHAFLRRGSWALSRGLRDGGKLENRPRKNSLVSPKRDESKREKEGRGSVCAWKNGNHHETGVEKDLVREKKKKGFWANLSVRSLVGPLVPVHESGWVGAGTSRLRKDADQFQ</sequence>
<gene>
    <name evidence="2" type="ORF">PDE_09957</name>
</gene>
<feature type="region of interest" description="Disordered" evidence="1">
    <location>
        <begin position="79"/>
        <end position="129"/>
    </location>
</feature>
<feature type="compositionally biased region" description="Basic and acidic residues" evidence="1">
    <location>
        <begin position="1"/>
        <end position="55"/>
    </location>
</feature>
<evidence type="ECO:0000256" key="1">
    <source>
        <dbReference type="SAM" id="MobiDB-lite"/>
    </source>
</evidence>
<dbReference type="EMBL" id="KB644415">
    <property type="protein sequence ID" value="EPS34992.1"/>
    <property type="molecule type" value="Genomic_DNA"/>
</dbReference>
<keyword evidence="3" id="KW-1185">Reference proteome</keyword>
<feature type="region of interest" description="Disordered" evidence="1">
    <location>
        <begin position="1"/>
        <end position="62"/>
    </location>
</feature>
<feature type="compositionally biased region" description="Basic and acidic residues" evidence="1">
    <location>
        <begin position="79"/>
        <end position="90"/>
    </location>
</feature>
<reference evidence="2 3" key="1">
    <citation type="journal article" date="2013" name="PLoS ONE">
        <title>Genomic and secretomic analyses reveal unique features of the lignocellulolytic enzyme system of Penicillium decumbens.</title>
        <authorList>
            <person name="Liu G."/>
            <person name="Zhang L."/>
            <person name="Wei X."/>
            <person name="Zou G."/>
            <person name="Qin Y."/>
            <person name="Ma L."/>
            <person name="Li J."/>
            <person name="Zheng H."/>
            <person name="Wang S."/>
            <person name="Wang C."/>
            <person name="Xun L."/>
            <person name="Zhao G.-P."/>
            <person name="Zhou Z."/>
            <person name="Qu Y."/>
        </authorList>
    </citation>
    <scope>NUCLEOTIDE SEQUENCE [LARGE SCALE GENOMIC DNA]</scope>
    <source>
        <strain evidence="3">114-2 / CGMCC 5302</strain>
    </source>
</reference>
<dbReference type="Proteomes" id="UP000019376">
    <property type="component" value="Unassembled WGS sequence"/>
</dbReference>
<protein>
    <submittedName>
        <fullName evidence="2">Uncharacterized protein</fullName>
    </submittedName>
</protein>
<organism evidence="2 3">
    <name type="scientific">Penicillium oxalicum (strain 114-2 / CGMCC 5302)</name>
    <name type="common">Penicillium decumbens</name>
    <dbReference type="NCBI Taxonomy" id="933388"/>
    <lineage>
        <taxon>Eukaryota</taxon>
        <taxon>Fungi</taxon>
        <taxon>Dikarya</taxon>
        <taxon>Ascomycota</taxon>
        <taxon>Pezizomycotina</taxon>
        <taxon>Eurotiomycetes</taxon>
        <taxon>Eurotiomycetidae</taxon>
        <taxon>Eurotiales</taxon>
        <taxon>Aspergillaceae</taxon>
        <taxon>Penicillium</taxon>
    </lineage>
</organism>
<feature type="compositionally biased region" description="Basic and acidic residues" evidence="1">
    <location>
        <begin position="98"/>
        <end position="110"/>
    </location>
</feature>
<evidence type="ECO:0000313" key="3">
    <source>
        <dbReference type="Proteomes" id="UP000019376"/>
    </source>
</evidence>
<dbReference type="HOGENOM" id="CLU_1525692_0_0_1"/>
<accession>S8BIB8</accession>
<dbReference type="AlphaFoldDB" id="S8BIB8"/>
<feature type="compositionally biased region" description="Basic and acidic residues" evidence="1">
    <location>
        <begin position="120"/>
        <end position="129"/>
    </location>
</feature>
<evidence type="ECO:0000313" key="2">
    <source>
        <dbReference type="EMBL" id="EPS34992.1"/>
    </source>
</evidence>
<proteinExistence type="predicted"/>